<keyword evidence="4" id="KW-1185">Reference proteome</keyword>
<dbReference type="PANTHER" id="PTHR47926">
    <property type="entry name" value="PENTATRICOPEPTIDE REPEAT-CONTAINING PROTEIN"/>
    <property type="match status" value="1"/>
</dbReference>
<reference evidence="3" key="1">
    <citation type="submission" date="2024-02" db="EMBL/GenBank/DDBJ databases">
        <authorList>
            <consortium name="ELIXIR-Norway"/>
            <consortium name="Elixir Norway"/>
        </authorList>
    </citation>
    <scope>NUCLEOTIDE SEQUENCE</scope>
</reference>
<dbReference type="Proteomes" id="UP001497444">
    <property type="component" value="Chromosome 12"/>
</dbReference>
<evidence type="ECO:0000313" key="3">
    <source>
        <dbReference type="EMBL" id="CAK9258854.1"/>
    </source>
</evidence>
<dbReference type="EMBL" id="OZ020107">
    <property type="protein sequence ID" value="CAK9258854.1"/>
    <property type="molecule type" value="Genomic_DNA"/>
</dbReference>
<gene>
    <name evidence="3" type="ORF">CSSPJE1EN1_LOCUS4332</name>
</gene>
<dbReference type="Pfam" id="PF13041">
    <property type="entry name" value="PPR_2"/>
    <property type="match status" value="1"/>
</dbReference>
<dbReference type="InterPro" id="IPR002885">
    <property type="entry name" value="PPR_rpt"/>
</dbReference>
<name>A0ABP0VX26_9BRYO</name>
<dbReference type="NCBIfam" id="TIGR00756">
    <property type="entry name" value="PPR"/>
    <property type="match status" value="1"/>
</dbReference>
<protein>
    <recommendedName>
        <fullName evidence="5">Pentatricopeptide repeat-containing protein</fullName>
    </recommendedName>
</protein>
<sequence length="156" mass="17907">MYAWDVENTWLISLIWNFSCTQMKDTWISNIRRHVKHSGLRTHKDLPWVKAEMAAMAPGTVQLNIFAWNQKLTKYVKNGQSEKAMQLFQQMPQEGMSPNKFTSVQVIKAYAVLGALEEGRLVHEQLIQSGCESDVFLGSSLVDIEDAWRVFNKMPS</sequence>
<evidence type="ECO:0000313" key="4">
    <source>
        <dbReference type="Proteomes" id="UP001497444"/>
    </source>
</evidence>
<dbReference type="Gene3D" id="1.25.40.10">
    <property type="entry name" value="Tetratricopeptide repeat domain"/>
    <property type="match status" value="1"/>
</dbReference>
<keyword evidence="1" id="KW-0677">Repeat</keyword>
<dbReference type="InterPro" id="IPR011990">
    <property type="entry name" value="TPR-like_helical_dom_sf"/>
</dbReference>
<dbReference type="InterPro" id="IPR046960">
    <property type="entry name" value="PPR_At4g14850-like_plant"/>
</dbReference>
<dbReference type="PROSITE" id="PS51375">
    <property type="entry name" value="PPR"/>
    <property type="match status" value="1"/>
</dbReference>
<evidence type="ECO:0000256" key="2">
    <source>
        <dbReference type="PROSITE-ProRule" id="PRU00708"/>
    </source>
</evidence>
<evidence type="ECO:0008006" key="5">
    <source>
        <dbReference type="Google" id="ProtNLM"/>
    </source>
</evidence>
<accession>A0ABP0VX26</accession>
<feature type="repeat" description="PPR" evidence="2">
    <location>
        <begin position="64"/>
        <end position="98"/>
    </location>
</feature>
<proteinExistence type="predicted"/>
<evidence type="ECO:0000256" key="1">
    <source>
        <dbReference type="ARBA" id="ARBA00022737"/>
    </source>
</evidence>
<organism evidence="3 4">
    <name type="scientific">Sphagnum jensenii</name>
    <dbReference type="NCBI Taxonomy" id="128206"/>
    <lineage>
        <taxon>Eukaryota</taxon>
        <taxon>Viridiplantae</taxon>
        <taxon>Streptophyta</taxon>
        <taxon>Embryophyta</taxon>
        <taxon>Bryophyta</taxon>
        <taxon>Sphagnophytina</taxon>
        <taxon>Sphagnopsida</taxon>
        <taxon>Sphagnales</taxon>
        <taxon>Sphagnaceae</taxon>
        <taxon>Sphagnum</taxon>
    </lineage>
</organism>